<protein>
    <recommendedName>
        <fullName evidence="4">diacylglycerol O-acyltransferase</fullName>
        <ecNumber evidence="4">2.3.1.20</ecNumber>
    </recommendedName>
</protein>
<evidence type="ECO:0000256" key="9">
    <source>
        <dbReference type="ARBA" id="ARBA00023315"/>
    </source>
</evidence>
<reference evidence="15" key="3">
    <citation type="submission" date="2020-11" db="EMBL/GenBank/DDBJ databases">
        <title>Intraspecies plasmid and genomic variation of Mycobacterium kubicae revealed by the complete genome sequences of two clinical isolates.</title>
        <authorList>
            <person name="Hendrix J.R."/>
            <person name="Epperson L.E."/>
            <person name="Honda J.R."/>
            <person name="Strong M."/>
        </authorList>
    </citation>
    <scope>NUCLEOTIDE SEQUENCE</scope>
    <source>
        <strain evidence="15">JCM 13573</strain>
    </source>
</reference>
<dbReference type="GO" id="GO:0001666">
    <property type="term" value="P:response to hypoxia"/>
    <property type="evidence" value="ECO:0007669"/>
    <property type="project" value="TreeGrafter"/>
</dbReference>
<dbReference type="InterPro" id="IPR045034">
    <property type="entry name" value="O-acyltransferase_WSD1-like"/>
</dbReference>
<keyword evidence="8" id="KW-0443">Lipid metabolism</keyword>
<dbReference type="EMBL" id="CP065047">
    <property type="protein sequence ID" value="QPI39036.1"/>
    <property type="molecule type" value="Genomic_DNA"/>
</dbReference>
<name>A0AAX1JC54_9MYCO</name>
<keyword evidence="16" id="KW-1185">Reference proteome</keyword>
<dbReference type="EMBL" id="BLKU01000002">
    <property type="protein sequence ID" value="GFG63076.1"/>
    <property type="molecule type" value="Genomic_DNA"/>
</dbReference>
<feature type="domain" description="O-acyltransferase WSD1-like N-terminal" evidence="12">
    <location>
        <begin position="40"/>
        <end position="215"/>
    </location>
</feature>
<reference evidence="14 16" key="1">
    <citation type="journal article" date="2019" name="Emerg. Microbes Infect.">
        <title>Comprehensive subspecies identification of 175 nontuberculous mycobacteria species based on 7547 genomic profiles.</title>
        <authorList>
            <person name="Matsumoto Y."/>
            <person name="Kinjo T."/>
            <person name="Motooka D."/>
            <person name="Nabeya D."/>
            <person name="Jung N."/>
            <person name="Uechi K."/>
            <person name="Horii T."/>
            <person name="Iida T."/>
            <person name="Fujita J."/>
            <person name="Nakamura S."/>
        </authorList>
    </citation>
    <scope>NUCLEOTIDE SEQUENCE [LARGE SCALE GENOMIC DNA]</scope>
    <source>
        <strain evidence="14 16">JCM 13573</strain>
    </source>
</reference>
<dbReference type="RefSeq" id="WP_085073744.1">
    <property type="nucleotide sequence ID" value="NZ_BLKU01000002.1"/>
</dbReference>
<dbReference type="InterPro" id="IPR023213">
    <property type="entry name" value="CAT-like_dom_sf"/>
</dbReference>
<evidence type="ECO:0000256" key="10">
    <source>
        <dbReference type="ARBA" id="ARBA00048109"/>
    </source>
</evidence>
<organism evidence="15 17">
    <name type="scientific">Mycobacterium kubicae</name>
    <dbReference type="NCBI Taxonomy" id="120959"/>
    <lineage>
        <taxon>Bacteria</taxon>
        <taxon>Bacillati</taxon>
        <taxon>Actinomycetota</taxon>
        <taxon>Actinomycetes</taxon>
        <taxon>Mycobacteriales</taxon>
        <taxon>Mycobacteriaceae</taxon>
        <taxon>Mycobacterium</taxon>
        <taxon>Mycobacterium simiae complex</taxon>
    </lineage>
</organism>
<dbReference type="Proteomes" id="UP000465306">
    <property type="component" value="Unassembled WGS sequence"/>
</dbReference>
<comment type="pathway">
    <text evidence="1">Glycerolipid metabolism; triacylglycerol biosynthesis.</text>
</comment>
<evidence type="ECO:0000256" key="5">
    <source>
        <dbReference type="ARBA" id="ARBA00022516"/>
    </source>
</evidence>
<sequence>MANLTTLEHASPAIGAVAIVQGASPRYPKLKNLFAERIPAAWAHHPGFDLDQHIRRVALPRPGDDTALFQAIAHALERPLELNRPLWECWIIEGLQRNRWAILMRVHHSMADGTSAARLLARLCDDADADTFTTNHPSNKELSPVPAVPHGWTDTLWQAPTSVLKAAARVVSLPATWLAPTGTDTIRRHYRTVRVPLADVDRVCRKFGVSANDVALAAISEGFRAVLLHRGEQPRADSLRTLEQTDRRISALLPFLPVEHDDLVNRLRAVHSRLNRSAYQGGRSGPSFPSFSPVNLCAKAIQACTRLPQTGVVTLATNAPGPRRRLRLMGQSMDQVLPIPPTALHHSTGVAVLSYGDELVFGMTDDYDAASDMGQLTAGIERAMARLVALSADSVLLFGKNRRRRSPRTPTGDPQRRTVTPPARARH</sequence>
<evidence type="ECO:0000313" key="16">
    <source>
        <dbReference type="Proteomes" id="UP000465306"/>
    </source>
</evidence>
<evidence type="ECO:0000256" key="6">
    <source>
        <dbReference type="ARBA" id="ARBA00022679"/>
    </source>
</evidence>
<evidence type="ECO:0000256" key="8">
    <source>
        <dbReference type="ARBA" id="ARBA00023098"/>
    </source>
</evidence>
<comment type="catalytic activity">
    <reaction evidence="10">
        <text>an acyl-CoA + a 1,2-diacyl-sn-glycerol = a triacyl-sn-glycerol + CoA</text>
        <dbReference type="Rhea" id="RHEA:10868"/>
        <dbReference type="ChEBI" id="CHEBI:17815"/>
        <dbReference type="ChEBI" id="CHEBI:57287"/>
        <dbReference type="ChEBI" id="CHEBI:58342"/>
        <dbReference type="ChEBI" id="CHEBI:64615"/>
        <dbReference type="EC" id="2.3.1.20"/>
    </reaction>
</comment>
<evidence type="ECO:0000256" key="3">
    <source>
        <dbReference type="ARBA" id="ARBA00009587"/>
    </source>
</evidence>
<dbReference type="GO" id="GO:0071731">
    <property type="term" value="P:response to nitric oxide"/>
    <property type="evidence" value="ECO:0007669"/>
    <property type="project" value="TreeGrafter"/>
</dbReference>
<dbReference type="Pfam" id="PF06974">
    <property type="entry name" value="WS_DGAT_C"/>
    <property type="match status" value="1"/>
</dbReference>
<evidence type="ECO:0000256" key="2">
    <source>
        <dbReference type="ARBA" id="ARBA00005189"/>
    </source>
</evidence>
<dbReference type="Gene3D" id="3.30.559.10">
    <property type="entry name" value="Chloramphenicol acetyltransferase-like domain"/>
    <property type="match status" value="1"/>
</dbReference>
<dbReference type="PANTHER" id="PTHR31650">
    <property type="entry name" value="O-ACYLTRANSFERASE (WSD1-LIKE) FAMILY PROTEIN"/>
    <property type="match status" value="1"/>
</dbReference>
<gene>
    <name evidence="15" type="ORF">I2456_05905</name>
    <name evidence="14" type="ORF">MKUB_05660</name>
</gene>
<evidence type="ECO:0000256" key="4">
    <source>
        <dbReference type="ARBA" id="ARBA00013244"/>
    </source>
</evidence>
<evidence type="ECO:0000259" key="13">
    <source>
        <dbReference type="Pfam" id="PF06974"/>
    </source>
</evidence>
<dbReference type="PANTHER" id="PTHR31650:SF1">
    <property type="entry name" value="WAX ESTER SYNTHASE_DIACYLGLYCEROL ACYLTRANSFERASE 4-RELATED"/>
    <property type="match status" value="1"/>
</dbReference>
<keyword evidence="9" id="KW-0012">Acyltransferase</keyword>
<dbReference type="InterPro" id="IPR004255">
    <property type="entry name" value="O-acyltransferase_WSD1_N"/>
</dbReference>
<dbReference type="GO" id="GO:0019432">
    <property type="term" value="P:triglyceride biosynthetic process"/>
    <property type="evidence" value="ECO:0007669"/>
    <property type="project" value="TreeGrafter"/>
</dbReference>
<evidence type="ECO:0000256" key="7">
    <source>
        <dbReference type="ARBA" id="ARBA00022798"/>
    </source>
</evidence>
<proteinExistence type="inferred from homology"/>
<keyword evidence="5" id="KW-0444">Lipid biosynthesis</keyword>
<dbReference type="InterPro" id="IPR009721">
    <property type="entry name" value="O-acyltransferase_WSD1_C"/>
</dbReference>
<dbReference type="GO" id="GO:0051701">
    <property type="term" value="P:biological process involved in interaction with host"/>
    <property type="evidence" value="ECO:0007669"/>
    <property type="project" value="TreeGrafter"/>
</dbReference>
<keyword evidence="6" id="KW-0808">Transferase</keyword>
<dbReference type="AlphaFoldDB" id="A0AAX1JC54"/>
<reference evidence="14" key="2">
    <citation type="submission" date="2020-02" db="EMBL/GenBank/DDBJ databases">
        <authorList>
            <person name="Matsumoto Y."/>
            <person name="Kinjo T."/>
            <person name="Motooka D."/>
            <person name="Nabeya D."/>
            <person name="Jung N."/>
            <person name="Uechi K."/>
            <person name="Horii T."/>
            <person name="Iida T."/>
            <person name="Fujita J."/>
            <person name="Nakamura S."/>
        </authorList>
    </citation>
    <scope>NUCLEOTIDE SEQUENCE</scope>
    <source>
        <strain evidence="14">JCM 13573</strain>
    </source>
</reference>
<dbReference type="GO" id="GO:0006071">
    <property type="term" value="P:glycerol metabolic process"/>
    <property type="evidence" value="ECO:0007669"/>
    <property type="project" value="UniProtKB-KW"/>
</dbReference>
<comment type="pathway">
    <text evidence="2">Lipid metabolism.</text>
</comment>
<evidence type="ECO:0000313" key="14">
    <source>
        <dbReference type="EMBL" id="GFG63076.1"/>
    </source>
</evidence>
<dbReference type="Pfam" id="PF03007">
    <property type="entry name" value="WS_DGAT_cat"/>
    <property type="match status" value="1"/>
</dbReference>
<comment type="similarity">
    <text evidence="3">Belongs to the long-chain O-acyltransferase family.</text>
</comment>
<evidence type="ECO:0000313" key="15">
    <source>
        <dbReference type="EMBL" id="QPI39036.1"/>
    </source>
</evidence>
<dbReference type="KEGG" id="mku:I2456_05905"/>
<keyword evidence="7" id="KW-0319">Glycerol metabolism</keyword>
<dbReference type="GO" id="GO:0005886">
    <property type="term" value="C:plasma membrane"/>
    <property type="evidence" value="ECO:0007669"/>
    <property type="project" value="TreeGrafter"/>
</dbReference>
<dbReference type="GO" id="GO:0004144">
    <property type="term" value="F:diacylglycerol O-acyltransferase activity"/>
    <property type="evidence" value="ECO:0007669"/>
    <property type="project" value="UniProtKB-EC"/>
</dbReference>
<dbReference type="EC" id="2.3.1.20" evidence="4"/>
<evidence type="ECO:0000256" key="11">
    <source>
        <dbReference type="SAM" id="MobiDB-lite"/>
    </source>
</evidence>
<evidence type="ECO:0000259" key="12">
    <source>
        <dbReference type="Pfam" id="PF03007"/>
    </source>
</evidence>
<accession>A0AAX1JC54</accession>
<dbReference type="SUPFAM" id="SSF52777">
    <property type="entry name" value="CoA-dependent acyltransferases"/>
    <property type="match status" value="1"/>
</dbReference>
<dbReference type="Proteomes" id="UP000663583">
    <property type="component" value="Chromosome"/>
</dbReference>
<evidence type="ECO:0000256" key="1">
    <source>
        <dbReference type="ARBA" id="ARBA00004771"/>
    </source>
</evidence>
<feature type="domain" description="O-acyltransferase WSD1 C-terminal" evidence="13">
    <location>
        <begin position="248"/>
        <end position="387"/>
    </location>
</feature>
<feature type="region of interest" description="Disordered" evidence="11">
    <location>
        <begin position="400"/>
        <end position="427"/>
    </location>
</feature>
<evidence type="ECO:0000313" key="17">
    <source>
        <dbReference type="Proteomes" id="UP000663583"/>
    </source>
</evidence>